<dbReference type="AlphaFoldDB" id="A0AA43GT74"/>
<dbReference type="SUPFAM" id="SSF53474">
    <property type="entry name" value="alpha/beta-Hydrolases"/>
    <property type="match status" value="1"/>
</dbReference>
<proteinExistence type="inferred from homology"/>
<dbReference type="Proteomes" id="UP001159387">
    <property type="component" value="Unassembled WGS sequence"/>
</dbReference>
<dbReference type="Gene3D" id="3.40.50.1820">
    <property type="entry name" value="alpha/beta hydrolase"/>
    <property type="match status" value="1"/>
</dbReference>
<protein>
    <submittedName>
        <fullName evidence="3">Thioesterase II family protein</fullName>
    </submittedName>
</protein>
<sequence>MNSTKNQNPWLVLPRPNPQAKLRLFCFAYSGGGASIFRQWYQQLNPQVEIYGVQLPGRETRLMETPFNRLTPLINALVQAILPSLNQPFAFFGHSLGGLVCFELARYLRLVYRLNPLHLFVSGTSAPHVRDTDPPIHNLPQLEFIEELRRLNGTPEEVLASPELLELILPTLRADFAVSETYTYTKSAPLSCSITAFGGQEDTEVSQEKLAAWQELTTGEFSMEILPGNHFFIHSHRQELLSLLSKYMAGYI</sequence>
<name>A0AA43GT74_9CYAN</name>
<comment type="caution">
    <text evidence="3">The sequence shown here is derived from an EMBL/GenBank/DDBJ whole genome shotgun (WGS) entry which is preliminary data.</text>
</comment>
<dbReference type="InterPro" id="IPR029058">
    <property type="entry name" value="AB_hydrolase_fold"/>
</dbReference>
<evidence type="ECO:0000256" key="1">
    <source>
        <dbReference type="ARBA" id="ARBA00007169"/>
    </source>
</evidence>
<dbReference type="InterPro" id="IPR012223">
    <property type="entry name" value="TEII"/>
</dbReference>
<accession>A0AA43GT74</accession>
<reference evidence="3 4" key="1">
    <citation type="journal article" date="2023" name="J. Phycol.">
        <title>Chrysosporum ovalisporum is synonymous with the true-branching cyanobacterium Umezakia natans (Nostocales/Aphanizomenonaceae).</title>
        <authorList>
            <person name="McGregor G.B."/>
            <person name="Sendall B.C."/>
            <person name="Niiyama Y."/>
            <person name="Tuji A."/>
            <person name="Willis A."/>
        </authorList>
    </citation>
    <scope>NUCLEOTIDE SEQUENCE [LARGE SCALE GENOMIC DNA]</scope>
    <source>
        <strain evidence="3 4">ANA360D</strain>
    </source>
</reference>
<keyword evidence="4" id="KW-1185">Reference proteome</keyword>
<dbReference type="RefSeq" id="WP_280655092.1">
    <property type="nucleotide sequence ID" value="NZ_JANQDH010000078.1"/>
</dbReference>
<feature type="domain" description="Thioesterase" evidence="2">
    <location>
        <begin position="23"/>
        <end position="245"/>
    </location>
</feature>
<dbReference type="PANTHER" id="PTHR11487:SF0">
    <property type="entry name" value="S-ACYL FATTY ACID SYNTHASE THIOESTERASE, MEDIUM CHAIN"/>
    <property type="match status" value="1"/>
</dbReference>
<dbReference type="Pfam" id="PF00975">
    <property type="entry name" value="Thioesterase"/>
    <property type="match status" value="1"/>
</dbReference>
<dbReference type="EMBL" id="JANQDH010000078">
    <property type="protein sequence ID" value="MDH6061105.1"/>
    <property type="molecule type" value="Genomic_DNA"/>
</dbReference>
<comment type="similarity">
    <text evidence="1">Belongs to the thioesterase family.</text>
</comment>
<evidence type="ECO:0000259" key="2">
    <source>
        <dbReference type="Pfam" id="PF00975"/>
    </source>
</evidence>
<evidence type="ECO:0000313" key="3">
    <source>
        <dbReference type="EMBL" id="MDH6061105.1"/>
    </source>
</evidence>
<dbReference type="PANTHER" id="PTHR11487">
    <property type="entry name" value="THIOESTERASE"/>
    <property type="match status" value="1"/>
</dbReference>
<gene>
    <name evidence="3" type="ORF">NWP17_11755</name>
</gene>
<dbReference type="InterPro" id="IPR001031">
    <property type="entry name" value="Thioesterase"/>
</dbReference>
<organism evidence="3 4">
    <name type="scientific">Chrysosporum bergii ANA360D</name>
    <dbReference type="NCBI Taxonomy" id="617107"/>
    <lineage>
        <taxon>Bacteria</taxon>
        <taxon>Bacillati</taxon>
        <taxon>Cyanobacteriota</taxon>
        <taxon>Cyanophyceae</taxon>
        <taxon>Nostocales</taxon>
        <taxon>Nodulariaceae</taxon>
        <taxon>Chrysosporum</taxon>
    </lineage>
</organism>
<dbReference type="GO" id="GO:0008610">
    <property type="term" value="P:lipid biosynthetic process"/>
    <property type="evidence" value="ECO:0007669"/>
    <property type="project" value="TreeGrafter"/>
</dbReference>
<evidence type="ECO:0000313" key="4">
    <source>
        <dbReference type="Proteomes" id="UP001159387"/>
    </source>
</evidence>